<dbReference type="Pfam" id="PF01553">
    <property type="entry name" value="Acyltransferase"/>
    <property type="match status" value="1"/>
</dbReference>
<gene>
    <name evidence="4" type="ORF">JDV75_10370</name>
</gene>
<dbReference type="SMART" id="SM00563">
    <property type="entry name" value="PlsC"/>
    <property type="match status" value="1"/>
</dbReference>
<organism evidence="4 5">
    <name type="scientific">Corynebacterium meridianum</name>
    <dbReference type="NCBI Taxonomy" id="2765363"/>
    <lineage>
        <taxon>Bacteria</taxon>
        <taxon>Bacillati</taxon>
        <taxon>Actinomycetota</taxon>
        <taxon>Actinomycetes</taxon>
        <taxon>Mycobacteriales</taxon>
        <taxon>Corynebacteriaceae</taxon>
        <taxon>Corynebacterium</taxon>
    </lineage>
</organism>
<accession>A0A934M814</accession>
<evidence type="ECO:0000313" key="5">
    <source>
        <dbReference type="Proteomes" id="UP000645966"/>
    </source>
</evidence>
<evidence type="ECO:0000313" key="4">
    <source>
        <dbReference type="EMBL" id="MBI8990154.1"/>
    </source>
</evidence>
<dbReference type="GO" id="GO:0006654">
    <property type="term" value="P:phosphatidic acid biosynthetic process"/>
    <property type="evidence" value="ECO:0007669"/>
    <property type="project" value="TreeGrafter"/>
</dbReference>
<keyword evidence="2 4" id="KW-0012">Acyltransferase</keyword>
<evidence type="ECO:0000256" key="1">
    <source>
        <dbReference type="ARBA" id="ARBA00022679"/>
    </source>
</evidence>
<sequence>MTQREFIREGIFRYPVDLVRVPDHPTEATEPFYSRIIAAVRALMGAQDITITIEGVENVPAEGGALLAYNHTGYYDFIFGGVAGYFRGRRLVRFMAKREIYDVPVIGWFMNRMRHIRVDRSAGRGALDEAVARLHAGELVGIFPEGTISRSFEMDRFKTGAARIAAAAEVPLIPVAMWGSQRIISKGVPRNLGRKHIPVWIRIGEPISAAGDPVEVTDTLRNAVAELLDGVRADYAAEYGDFAGAPWMPASLGGSAPTLEEAAVITAEKKQARADKKAARAAARADRRADFALEKITEHGRALPARIHRAFARLGVFLRGLR</sequence>
<protein>
    <submittedName>
        <fullName evidence="4">1-acyl-sn-glycerol-3-phosphate acyltransferase</fullName>
    </submittedName>
</protein>
<dbReference type="PANTHER" id="PTHR10434:SF55">
    <property type="entry name" value="POSSIBLE ACYLTRANSFERASE"/>
    <property type="match status" value="1"/>
</dbReference>
<dbReference type="AlphaFoldDB" id="A0A934M814"/>
<keyword evidence="5" id="KW-1185">Reference proteome</keyword>
<dbReference type="SUPFAM" id="SSF69593">
    <property type="entry name" value="Glycerol-3-phosphate (1)-acyltransferase"/>
    <property type="match status" value="1"/>
</dbReference>
<dbReference type="RefSeq" id="WP_198739175.1">
    <property type="nucleotide sequence ID" value="NZ_JAEIOS010000015.1"/>
</dbReference>
<comment type="caution">
    <text evidence="4">The sequence shown here is derived from an EMBL/GenBank/DDBJ whole genome shotgun (WGS) entry which is preliminary data.</text>
</comment>
<dbReference type="PANTHER" id="PTHR10434">
    <property type="entry name" value="1-ACYL-SN-GLYCEROL-3-PHOSPHATE ACYLTRANSFERASE"/>
    <property type="match status" value="1"/>
</dbReference>
<feature type="domain" description="Phospholipid/glycerol acyltransferase" evidence="3">
    <location>
        <begin position="65"/>
        <end position="180"/>
    </location>
</feature>
<dbReference type="GO" id="GO:0003841">
    <property type="term" value="F:1-acylglycerol-3-phosphate O-acyltransferase activity"/>
    <property type="evidence" value="ECO:0007669"/>
    <property type="project" value="TreeGrafter"/>
</dbReference>
<reference evidence="4" key="1">
    <citation type="submission" date="2020-12" db="EMBL/GenBank/DDBJ databases">
        <title>Genome public.</title>
        <authorList>
            <person name="Sun Q."/>
        </authorList>
    </citation>
    <scope>NUCLEOTIDE SEQUENCE</scope>
    <source>
        <strain evidence="4">CCM 8863</strain>
    </source>
</reference>
<name>A0A934M814_9CORY</name>
<dbReference type="GO" id="GO:0005886">
    <property type="term" value="C:plasma membrane"/>
    <property type="evidence" value="ECO:0007669"/>
    <property type="project" value="TreeGrafter"/>
</dbReference>
<dbReference type="InterPro" id="IPR002123">
    <property type="entry name" value="Plipid/glycerol_acylTrfase"/>
</dbReference>
<keyword evidence="1" id="KW-0808">Transferase</keyword>
<proteinExistence type="predicted"/>
<dbReference type="EMBL" id="JAEIOS010000015">
    <property type="protein sequence ID" value="MBI8990154.1"/>
    <property type="molecule type" value="Genomic_DNA"/>
</dbReference>
<dbReference type="CDD" id="cd07989">
    <property type="entry name" value="LPLAT_AGPAT-like"/>
    <property type="match status" value="1"/>
</dbReference>
<evidence type="ECO:0000256" key="2">
    <source>
        <dbReference type="ARBA" id="ARBA00023315"/>
    </source>
</evidence>
<evidence type="ECO:0000259" key="3">
    <source>
        <dbReference type="SMART" id="SM00563"/>
    </source>
</evidence>
<dbReference type="Proteomes" id="UP000645966">
    <property type="component" value="Unassembled WGS sequence"/>
</dbReference>